<evidence type="ECO:0000313" key="5">
    <source>
        <dbReference type="Proteomes" id="UP000298416"/>
    </source>
</evidence>
<dbReference type="GO" id="GO:0004860">
    <property type="term" value="F:protein kinase inhibitor activity"/>
    <property type="evidence" value="ECO:0007669"/>
    <property type="project" value="UniProtKB-KW"/>
</dbReference>
<evidence type="ECO:0000256" key="1">
    <source>
        <dbReference type="ARBA" id="ARBA00023013"/>
    </source>
</evidence>
<comment type="caution">
    <text evidence="4">The sequence shown here is derived from an EMBL/GenBank/DDBJ whole genome shotgun (WGS) entry which is preliminary data.</text>
</comment>
<feature type="region of interest" description="Disordered" evidence="3">
    <location>
        <begin position="116"/>
        <end position="136"/>
    </location>
</feature>
<keyword evidence="2" id="KW-0131">Cell cycle</keyword>
<proteinExistence type="predicted"/>
<dbReference type="GO" id="GO:0032875">
    <property type="term" value="P:regulation of DNA endoreduplication"/>
    <property type="evidence" value="ECO:0007669"/>
    <property type="project" value="InterPro"/>
</dbReference>
<dbReference type="InterPro" id="IPR040389">
    <property type="entry name" value="SMR"/>
</dbReference>
<dbReference type="PANTHER" id="PTHR33142:SF66">
    <property type="entry name" value="CYCLIN-DEPENDENT PROTEIN KINASE INHIBITOR SMR3"/>
    <property type="match status" value="1"/>
</dbReference>
<feature type="compositionally biased region" description="Basic and acidic residues" evidence="3">
    <location>
        <begin position="124"/>
        <end position="136"/>
    </location>
</feature>
<sequence>MSTNLKEEIIKCGIPSPNHEIESEFHEDRGNSDRGDEEGKASRRKLEKSVADEEGEEGFTTPTSLDHKIPAIAQCPPPPGKTRTWYPTLKRRARPEFRRRLLFITAAEIESFFLSPISGGGANVEERKSKKARTTE</sequence>
<feature type="compositionally biased region" description="Basic and acidic residues" evidence="3">
    <location>
        <begin position="19"/>
        <end position="41"/>
    </location>
</feature>
<keyword evidence="1" id="KW-0649">Protein kinase inhibitor</keyword>
<name>A0A8X8YPS1_SALSN</name>
<evidence type="ECO:0000256" key="3">
    <source>
        <dbReference type="SAM" id="MobiDB-lite"/>
    </source>
</evidence>
<evidence type="ECO:0008006" key="6">
    <source>
        <dbReference type="Google" id="ProtNLM"/>
    </source>
</evidence>
<dbReference type="EMBL" id="PNBA02000002">
    <property type="protein sequence ID" value="KAG6434377.1"/>
    <property type="molecule type" value="Genomic_DNA"/>
</dbReference>
<reference evidence="4" key="1">
    <citation type="submission" date="2018-01" db="EMBL/GenBank/DDBJ databases">
        <authorList>
            <person name="Mao J.F."/>
        </authorList>
    </citation>
    <scope>NUCLEOTIDE SEQUENCE</scope>
    <source>
        <strain evidence="4">Huo1</strain>
        <tissue evidence="4">Leaf</tissue>
    </source>
</reference>
<accession>A0A8X8YPS1</accession>
<protein>
    <recommendedName>
        <fullName evidence="6">Cyclin-dependent protein kinase inhibitor SMR3</fullName>
    </recommendedName>
</protein>
<feature type="region of interest" description="Disordered" evidence="3">
    <location>
        <begin position="1"/>
        <end position="85"/>
    </location>
</feature>
<keyword evidence="5" id="KW-1185">Reference proteome</keyword>
<evidence type="ECO:0000313" key="4">
    <source>
        <dbReference type="EMBL" id="KAG6434377.1"/>
    </source>
</evidence>
<dbReference type="PANTHER" id="PTHR33142">
    <property type="entry name" value="CYCLIN-DEPENDENT PROTEIN KINASE INHIBITOR SMR13"/>
    <property type="match status" value="1"/>
</dbReference>
<dbReference type="Proteomes" id="UP000298416">
    <property type="component" value="Unassembled WGS sequence"/>
</dbReference>
<reference evidence="4" key="2">
    <citation type="submission" date="2020-08" db="EMBL/GenBank/DDBJ databases">
        <title>Plant Genome Project.</title>
        <authorList>
            <person name="Zhang R.-G."/>
        </authorList>
    </citation>
    <scope>NUCLEOTIDE SEQUENCE</scope>
    <source>
        <strain evidence="4">Huo1</strain>
        <tissue evidence="4">Leaf</tissue>
    </source>
</reference>
<gene>
    <name evidence="4" type="ORF">SASPL_106007</name>
</gene>
<evidence type="ECO:0000256" key="2">
    <source>
        <dbReference type="ARBA" id="ARBA00023306"/>
    </source>
</evidence>
<dbReference type="AlphaFoldDB" id="A0A8X8YPS1"/>
<organism evidence="4">
    <name type="scientific">Salvia splendens</name>
    <name type="common">Scarlet sage</name>
    <dbReference type="NCBI Taxonomy" id="180675"/>
    <lineage>
        <taxon>Eukaryota</taxon>
        <taxon>Viridiplantae</taxon>
        <taxon>Streptophyta</taxon>
        <taxon>Embryophyta</taxon>
        <taxon>Tracheophyta</taxon>
        <taxon>Spermatophyta</taxon>
        <taxon>Magnoliopsida</taxon>
        <taxon>eudicotyledons</taxon>
        <taxon>Gunneridae</taxon>
        <taxon>Pentapetalae</taxon>
        <taxon>asterids</taxon>
        <taxon>lamiids</taxon>
        <taxon>Lamiales</taxon>
        <taxon>Lamiaceae</taxon>
        <taxon>Nepetoideae</taxon>
        <taxon>Mentheae</taxon>
        <taxon>Salviinae</taxon>
        <taxon>Salvia</taxon>
        <taxon>Salvia subgen. Calosphace</taxon>
        <taxon>core Calosphace</taxon>
    </lineage>
</organism>
<feature type="compositionally biased region" description="Basic and acidic residues" evidence="3">
    <location>
        <begin position="1"/>
        <end position="10"/>
    </location>
</feature>
<dbReference type="GO" id="GO:0005634">
    <property type="term" value="C:nucleus"/>
    <property type="evidence" value="ECO:0007669"/>
    <property type="project" value="TreeGrafter"/>
</dbReference>